<dbReference type="Proteomes" id="UP001169242">
    <property type="component" value="Unassembled WGS sequence"/>
</dbReference>
<dbReference type="InterPro" id="IPR006059">
    <property type="entry name" value="SBP"/>
</dbReference>
<feature type="region of interest" description="Disordered" evidence="1">
    <location>
        <begin position="26"/>
        <end position="52"/>
    </location>
</feature>
<sequence length="458" mass="50968">MFKKATALLTATLIASMAFTGCASTNTTSTPTADPNTNQSSTNSDDSTSQDDPVTLTLWLTSREQDDVEESIEEEFLKQNPNIKLNKVIKEGDPGNEFYQAVAAGNAPDLVSTSFTMMDKYINAGILEPLNTYFDNWDEKDSYNPLYVDRFTKNDNLYGITILSSTFYLGYNKALFEEAGITAAPTTWDEAFDVAKKLTNPDKQQYGYGVLSSQWTEWFFQYYVWQAGGDLTVQNPDDTLELTFTDPAVIQAAEYYQQLKREKVMQADLTLTFDDMIQQFAQGKLAMMPFAGDWISWATSLGADPDNIGLALLPAGPSGKSVTTDLGACYVINATTTQVQKDAAWKYIEYYTSREVIEKRLKNLESKGAVNAVTYPYTDFDISSVTSLNPEYAPVIEAARGGRLEFYGKDIIGTYVDRVVQKLLSDPNADPLVEFTAAQEAAYKEVVNEFNKAILENK</sequence>
<proteinExistence type="predicted"/>
<dbReference type="Gene3D" id="3.40.190.10">
    <property type="entry name" value="Periplasmic binding protein-like II"/>
    <property type="match status" value="1"/>
</dbReference>
<gene>
    <name evidence="3" type="ORF">PBV87_06130</name>
</gene>
<dbReference type="RefSeq" id="WP_271011520.1">
    <property type="nucleotide sequence ID" value="NZ_JAQIFT010000025.1"/>
</dbReference>
<evidence type="ECO:0000256" key="2">
    <source>
        <dbReference type="SAM" id="SignalP"/>
    </source>
</evidence>
<reference evidence="3" key="1">
    <citation type="journal article" date="2023" name="Int. J. Syst. Evol. Microbiol.">
        <title>&lt;i&gt;Holtiella tumoricola&lt;/i&gt; gen. nov. sp. nov., isolated from a human clinical sample.</title>
        <authorList>
            <person name="Allen-Vercoe E."/>
            <person name="Daigneault M.C."/>
            <person name="Vancuren S.J."/>
            <person name="Cochrane K."/>
            <person name="O'Neal L.L."/>
            <person name="Sankaranarayanan K."/>
            <person name="Lawson P.A."/>
        </authorList>
    </citation>
    <scope>NUCLEOTIDE SEQUENCE</scope>
    <source>
        <strain evidence="3">CC70A</strain>
    </source>
</reference>
<feature type="compositionally biased region" description="Low complexity" evidence="1">
    <location>
        <begin position="34"/>
        <end position="52"/>
    </location>
</feature>
<comment type="caution">
    <text evidence="3">The sequence shown here is derived from an EMBL/GenBank/DDBJ whole genome shotgun (WGS) entry which is preliminary data.</text>
</comment>
<organism evidence="3 4">
    <name type="scientific">Holtiella tumoricola</name>
    <dbReference type="NCBI Taxonomy" id="3018743"/>
    <lineage>
        <taxon>Bacteria</taxon>
        <taxon>Bacillati</taxon>
        <taxon>Bacillota</taxon>
        <taxon>Clostridia</taxon>
        <taxon>Lachnospirales</taxon>
        <taxon>Cellulosilyticaceae</taxon>
        <taxon>Holtiella</taxon>
    </lineage>
</organism>
<dbReference type="SUPFAM" id="SSF53850">
    <property type="entry name" value="Periplasmic binding protein-like II"/>
    <property type="match status" value="1"/>
</dbReference>
<evidence type="ECO:0000313" key="4">
    <source>
        <dbReference type="Proteomes" id="UP001169242"/>
    </source>
</evidence>
<dbReference type="InterPro" id="IPR050490">
    <property type="entry name" value="Bact_solute-bd_prot1"/>
</dbReference>
<dbReference type="AlphaFoldDB" id="A0AA42DLP8"/>
<dbReference type="PANTHER" id="PTHR43649">
    <property type="entry name" value="ARABINOSE-BINDING PROTEIN-RELATED"/>
    <property type="match status" value="1"/>
</dbReference>
<dbReference type="Pfam" id="PF01547">
    <property type="entry name" value="SBP_bac_1"/>
    <property type="match status" value="1"/>
</dbReference>
<accession>A0AA42DLP8</accession>
<feature type="signal peptide" evidence="2">
    <location>
        <begin position="1"/>
        <end position="23"/>
    </location>
</feature>
<dbReference type="PANTHER" id="PTHR43649:SF30">
    <property type="entry name" value="ABC TRANSPORTER SUBSTRATE-BINDING PROTEIN"/>
    <property type="match status" value="1"/>
</dbReference>
<protein>
    <submittedName>
        <fullName evidence="3">Extracellular solute-binding protein</fullName>
    </submittedName>
</protein>
<evidence type="ECO:0000256" key="1">
    <source>
        <dbReference type="SAM" id="MobiDB-lite"/>
    </source>
</evidence>
<dbReference type="PROSITE" id="PS51257">
    <property type="entry name" value="PROKAR_LIPOPROTEIN"/>
    <property type="match status" value="1"/>
</dbReference>
<dbReference type="EMBL" id="JAQIFT010000025">
    <property type="protein sequence ID" value="MDA3731066.1"/>
    <property type="molecule type" value="Genomic_DNA"/>
</dbReference>
<keyword evidence="2" id="KW-0732">Signal</keyword>
<evidence type="ECO:0000313" key="3">
    <source>
        <dbReference type="EMBL" id="MDA3731066.1"/>
    </source>
</evidence>
<feature type="chain" id="PRO_5041224468" evidence="2">
    <location>
        <begin position="24"/>
        <end position="458"/>
    </location>
</feature>
<keyword evidence="4" id="KW-1185">Reference proteome</keyword>
<name>A0AA42DLP8_9FIRM</name>